<dbReference type="FunFam" id="3.40.50.1820:FF:000028">
    <property type="entry name" value="S9 family peptidase"/>
    <property type="match status" value="1"/>
</dbReference>
<dbReference type="Pfam" id="PF07676">
    <property type="entry name" value="PD40"/>
    <property type="match status" value="3"/>
</dbReference>
<dbReference type="InterPro" id="IPR029058">
    <property type="entry name" value="AB_hydrolase_fold"/>
</dbReference>
<dbReference type="Pfam" id="PF00326">
    <property type="entry name" value="Peptidase_S9"/>
    <property type="match status" value="1"/>
</dbReference>
<evidence type="ECO:0000256" key="4">
    <source>
        <dbReference type="ARBA" id="ARBA00022801"/>
    </source>
</evidence>
<evidence type="ECO:0000256" key="6">
    <source>
        <dbReference type="ARBA" id="ARBA00032829"/>
    </source>
</evidence>
<dbReference type="Gene3D" id="2.120.10.30">
    <property type="entry name" value="TolB, C-terminal domain"/>
    <property type="match status" value="1"/>
</dbReference>
<dbReference type="GO" id="GO:0004252">
    <property type="term" value="F:serine-type endopeptidase activity"/>
    <property type="evidence" value="ECO:0007669"/>
    <property type="project" value="TreeGrafter"/>
</dbReference>
<keyword evidence="11" id="KW-1185">Reference proteome</keyword>
<dbReference type="AlphaFoldDB" id="A0A9W8I8N8"/>
<accession>A0A9W8I8N8</accession>
<keyword evidence="5" id="KW-0720">Serine protease</keyword>
<dbReference type="EMBL" id="JANBUW010000486">
    <property type="protein sequence ID" value="KAJ2846657.1"/>
    <property type="molecule type" value="Genomic_DNA"/>
</dbReference>
<feature type="domain" description="Peptidase S9 prolyl oligopeptidase catalytic" evidence="9">
    <location>
        <begin position="502"/>
        <end position="711"/>
    </location>
</feature>
<evidence type="ECO:0000256" key="2">
    <source>
        <dbReference type="ARBA" id="ARBA00022670"/>
    </source>
</evidence>
<proteinExistence type="inferred from homology"/>
<gene>
    <name evidence="10" type="primary">dpp5_2</name>
    <name evidence="10" type="ORF">IWW36_004246</name>
</gene>
<comment type="similarity">
    <text evidence="1">Belongs to the peptidase S9C family.</text>
</comment>
<feature type="chain" id="PRO_5040942840" description="Dipeptidyl-peptidase V" evidence="8">
    <location>
        <begin position="24"/>
        <end position="730"/>
    </location>
</feature>
<dbReference type="SUPFAM" id="SSF53474">
    <property type="entry name" value="alpha/beta-Hydrolases"/>
    <property type="match status" value="1"/>
</dbReference>
<name>A0A9W8I8N8_9FUNG</name>
<sequence length="730" mass="81706">MTILPGRVLRALPAAAFVLGALARPFTPEDLVETTRLSGNVAVSPDGTSIAYKQTRYSIDKKRQFSKLLVHSLDDHEQASAPMVITEFSHDVRPSPPTGSGEEESSGSSRRMDASEPVWLSSDTLGFITTDAKSHTSTLYSVRTSGKHKSKPHAVFTAPVPISDVQYNEKSGILAFTAQVYKNSSLEETAKLDAKEQERADTAMVYDELWVRHWDTFVTDKLPQIHTLKLVSKSHKFKPHGMPQNIIRNTEGRLEASSSFVFSPNGRQVAFVAKRPGTDYAWRTTSYVYVADVDGSVAVPINPDGGGASASPTFSADGSRIAYLQMNAPAYEADRNQIKVYNVKDKSTVDVAADWDRSPSELLWADDNTLLATYNEYGRNKLAKVDIATGTLTPLVSDHSIGSMQQMPAQNEIMVSYSAFDLPTDLYRVSIEDGQMTRITRMNPQLGTDVYLSPSEDVEFTGADDDTIHGFILHPPNFDPEQKYPLAYVIHGGPQSSFTDSWSTRWNLNIFAAAGFVTVAMDFQGSTGYGQNFTDAIRNQWGGKPFESLMLSLEQLLDSHPYIDQNRLTALGASYGGYQINWINAHTTAFKALVNHDGMFSTISTYYSTDELYFPETEFEGVPFDKEARENYERWSPERNVRNWKTPTLVIHSEKDYRLVVSEGLSTFTALRRQGVPARFLYYPDENHWVLKPANSLRWHHEVLSWITRWTRQPNSDSTADSHANFIIQQ</sequence>
<evidence type="ECO:0000256" key="1">
    <source>
        <dbReference type="ARBA" id="ARBA00010040"/>
    </source>
</evidence>
<feature type="region of interest" description="Disordered" evidence="7">
    <location>
        <begin position="88"/>
        <end position="115"/>
    </location>
</feature>
<dbReference type="GO" id="GO:0006508">
    <property type="term" value="P:proteolysis"/>
    <property type="evidence" value="ECO:0007669"/>
    <property type="project" value="UniProtKB-KW"/>
</dbReference>
<evidence type="ECO:0000259" key="9">
    <source>
        <dbReference type="Pfam" id="PF00326"/>
    </source>
</evidence>
<organism evidence="10 11">
    <name type="scientific">Coemansia brasiliensis</name>
    <dbReference type="NCBI Taxonomy" id="2650707"/>
    <lineage>
        <taxon>Eukaryota</taxon>
        <taxon>Fungi</taxon>
        <taxon>Fungi incertae sedis</taxon>
        <taxon>Zoopagomycota</taxon>
        <taxon>Kickxellomycotina</taxon>
        <taxon>Kickxellomycetes</taxon>
        <taxon>Kickxellales</taxon>
        <taxon>Kickxellaceae</taxon>
        <taxon>Coemansia</taxon>
    </lineage>
</organism>
<dbReference type="InterPro" id="IPR001375">
    <property type="entry name" value="Peptidase_S9_cat"/>
</dbReference>
<comment type="caution">
    <text evidence="10">The sequence shown here is derived from an EMBL/GenBank/DDBJ whole genome shotgun (WGS) entry which is preliminary data.</text>
</comment>
<dbReference type="Gene3D" id="3.40.50.1820">
    <property type="entry name" value="alpha/beta hydrolase"/>
    <property type="match status" value="1"/>
</dbReference>
<keyword evidence="4" id="KW-0378">Hydrolase</keyword>
<evidence type="ECO:0000256" key="8">
    <source>
        <dbReference type="SAM" id="SignalP"/>
    </source>
</evidence>
<protein>
    <recommendedName>
        <fullName evidence="6">Dipeptidyl-peptidase V</fullName>
    </recommendedName>
</protein>
<keyword evidence="3 8" id="KW-0732">Signal</keyword>
<evidence type="ECO:0000256" key="5">
    <source>
        <dbReference type="ARBA" id="ARBA00022825"/>
    </source>
</evidence>
<dbReference type="PANTHER" id="PTHR42776:SF13">
    <property type="entry name" value="DIPEPTIDYL-PEPTIDASE 5"/>
    <property type="match status" value="1"/>
</dbReference>
<dbReference type="InterPro" id="IPR011659">
    <property type="entry name" value="WD40"/>
</dbReference>
<evidence type="ECO:0000256" key="7">
    <source>
        <dbReference type="SAM" id="MobiDB-lite"/>
    </source>
</evidence>
<dbReference type="OrthoDB" id="416344at2759"/>
<dbReference type="InterPro" id="IPR011042">
    <property type="entry name" value="6-blade_b-propeller_TolB-like"/>
</dbReference>
<evidence type="ECO:0000256" key="3">
    <source>
        <dbReference type="ARBA" id="ARBA00022729"/>
    </source>
</evidence>
<evidence type="ECO:0000313" key="11">
    <source>
        <dbReference type="Proteomes" id="UP001139887"/>
    </source>
</evidence>
<dbReference type="PANTHER" id="PTHR42776">
    <property type="entry name" value="SERINE PEPTIDASE S9 FAMILY MEMBER"/>
    <property type="match status" value="1"/>
</dbReference>
<keyword evidence="2" id="KW-0645">Protease</keyword>
<evidence type="ECO:0000313" key="10">
    <source>
        <dbReference type="EMBL" id="KAJ2846657.1"/>
    </source>
</evidence>
<dbReference type="SUPFAM" id="SSF82171">
    <property type="entry name" value="DPP6 N-terminal domain-like"/>
    <property type="match status" value="1"/>
</dbReference>
<reference evidence="10" key="1">
    <citation type="submission" date="2022-07" db="EMBL/GenBank/DDBJ databases">
        <title>Phylogenomic reconstructions and comparative analyses of Kickxellomycotina fungi.</title>
        <authorList>
            <person name="Reynolds N.K."/>
            <person name="Stajich J.E."/>
            <person name="Barry K."/>
            <person name="Grigoriev I.V."/>
            <person name="Crous P."/>
            <person name="Smith M.E."/>
        </authorList>
    </citation>
    <scope>NUCLEOTIDE SEQUENCE</scope>
    <source>
        <strain evidence="10">NRRL 1566</strain>
    </source>
</reference>
<feature type="signal peptide" evidence="8">
    <location>
        <begin position="1"/>
        <end position="23"/>
    </location>
</feature>
<dbReference type="Proteomes" id="UP001139887">
    <property type="component" value="Unassembled WGS sequence"/>
</dbReference>